<evidence type="ECO:0000256" key="3">
    <source>
        <dbReference type="SAM" id="MobiDB-lite"/>
    </source>
</evidence>
<dbReference type="EMBL" id="CAXHTB010000003">
    <property type="protein sequence ID" value="CAL0302791.1"/>
    <property type="molecule type" value="Genomic_DNA"/>
</dbReference>
<proteinExistence type="predicted"/>
<dbReference type="Pfam" id="PF00498">
    <property type="entry name" value="FHA"/>
    <property type="match status" value="1"/>
</dbReference>
<keyword evidence="6" id="KW-1185">Reference proteome</keyword>
<comment type="caution">
    <text evidence="5">The sequence shown here is derived from an EMBL/GenBank/DDBJ whole genome shotgun (WGS) entry which is preliminary data.</text>
</comment>
<gene>
    <name evidence="5" type="ORF">LLUT_LOCUS3851</name>
</gene>
<evidence type="ECO:0000259" key="4">
    <source>
        <dbReference type="PROSITE" id="PS50006"/>
    </source>
</evidence>
<organism evidence="5 6">
    <name type="scientific">Lupinus luteus</name>
    <name type="common">European yellow lupine</name>
    <dbReference type="NCBI Taxonomy" id="3873"/>
    <lineage>
        <taxon>Eukaryota</taxon>
        <taxon>Viridiplantae</taxon>
        <taxon>Streptophyta</taxon>
        <taxon>Embryophyta</taxon>
        <taxon>Tracheophyta</taxon>
        <taxon>Spermatophyta</taxon>
        <taxon>Magnoliopsida</taxon>
        <taxon>eudicotyledons</taxon>
        <taxon>Gunneridae</taxon>
        <taxon>Pentapetalae</taxon>
        <taxon>rosids</taxon>
        <taxon>fabids</taxon>
        <taxon>Fabales</taxon>
        <taxon>Fabaceae</taxon>
        <taxon>Papilionoideae</taxon>
        <taxon>50 kb inversion clade</taxon>
        <taxon>genistoids sensu lato</taxon>
        <taxon>core genistoids</taxon>
        <taxon>Genisteae</taxon>
        <taxon>Lupinus</taxon>
    </lineage>
</organism>
<evidence type="ECO:0000256" key="1">
    <source>
        <dbReference type="ARBA" id="ARBA00004123"/>
    </source>
</evidence>
<dbReference type="SUPFAM" id="SSF49879">
    <property type="entry name" value="SMAD/FHA domain"/>
    <property type="match status" value="1"/>
</dbReference>
<dbReference type="FunFam" id="2.60.200.20:FF:000014">
    <property type="entry name" value="FHA domain-containing protein FHA2"/>
    <property type="match status" value="1"/>
</dbReference>
<dbReference type="PANTHER" id="PTHR21712:SF29">
    <property type="entry name" value="PRE-RRNA-PROCESSING PROTEIN FHL1"/>
    <property type="match status" value="1"/>
</dbReference>
<accession>A0AAV1W116</accession>
<feature type="region of interest" description="Disordered" evidence="3">
    <location>
        <begin position="135"/>
        <end position="183"/>
    </location>
</feature>
<dbReference type="SMART" id="SM00240">
    <property type="entry name" value="FHA"/>
    <property type="match status" value="1"/>
</dbReference>
<dbReference type="InterPro" id="IPR008984">
    <property type="entry name" value="SMAD_FHA_dom_sf"/>
</dbReference>
<dbReference type="AlphaFoldDB" id="A0AAV1W116"/>
<dbReference type="GO" id="GO:0043565">
    <property type="term" value="F:sequence-specific DNA binding"/>
    <property type="evidence" value="ECO:0007669"/>
    <property type="project" value="TreeGrafter"/>
</dbReference>
<evidence type="ECO:0000256" key="2">
    <source>
        <dbReference type="ARBA" id="ARBA00023242"/>
    </source>
</evidence>
<dbReference type="CDD" id="cd22701">
    <property type="entry name" value="FHA_FKH1-like"/>
    <property type="match status" value="1"/>
</dbReference>
<dbReference type="GO" id="GO:0005634">
    <property type="term" value="C:nucleus"/>
    <property type="evidence" value="ECO:0007669"/>
    <property type="project" value="UniProtKB-SubCell"/>
</dbReference>
<dbReference type="InterPro" id="IPR045178">
    <property type="entry name" value="Fhl1/FHA1"/>
</dbReference>
<feature type="domain" description="FHA" evidence="4">
    <location>
        <begin position="29"/>
        <end position="86"/>
    </location>
</feature>
<protein>
    <recommendedName>
        <fullName evidence="4">FHA domain-containing protein</fullName>
    </recommendedName>
</protein>
<dbReference type="Gene3D" id="2.60.200.20">
    <property type="match status" value="1"/>
</dbReference>
<dbReference type="Proteomes" id="UP001497480">
    <property type="component" value="Unassembled WGS sequence"/>
</dbReference>
<reference evidence="5 6" key="1">
    <citation type="submission" date="2024-03" db="EMBL/GenBank/DDBJ databases">
        <authorList>
            <person name="Martinez-Hernandez J."/>
        </authorList>
    </citation>
    <scope>NUCLEOTIDE SEQUENCE [LARGE SCALE GENOMIC DNA]</scope>
</reference>
<name>A0AAV1W116_LUPLU</name>
<feature type="compositionally biased region" description="Basic and acidic residues" evidence="3">
    <location>
        <begin position="142"/>
        <end position="152"/>
    </location>
</feature>
<dbReference type="PANTHER" id="PTHR21712">
    <property type="entry name" value="PRE-RRNA-PROCESSING PROTEIN FHL1"/>
    <property type="match status" value="1"/>
</dbReference>
<dbReference type="PROSITE" id="PS50006">
    <property type="entry name" value="FHA_DOMAIN"/>
    <property type="match status" value="1"/>
</dbReference>
<keyword evidence="2" id="KW-0539">Nucleus</keyword>
<evidence type="ECO:0000313" key="5">
    <source>
        <dbReference type="EMBL" id="CAL0302791.1"/>
    </source>
</evidence>
<dbReference type="GO" id="GO:0060962">
    <property type="term" value="P:regulation of ribosomal protein gene transcription by RNA polymerase II"/>
    <property type="evidence" value="ECO:0007669"/>
    <property type="project" value="InterPro"/>
</dbReference>
<comment type="subcellular location">
    <subcellularLocation>
        <location evidence="1">Nucleus</location>
    </subcellularLocation>
</comment>
<dbReference type="InterPro" id="IPR000253">
    <property type="entry name" value="FHA_dom"/>
</dbReference>
<sequence length="284" mass="32033">MENSISNVEAGFAKLQGMNFEYYMQTYSIILGRNSKEFIVDLDLTSLGGGKKISRQHARIFFDFTCRRFALEVLGKNGCFVQGMLHLPGNPMVKLNSQDLIQIGDIKFYFLLPLRNILARPNNRKRVSYEDQYNAEDCDGSSSKKKDQRDGNKVGSKGKALMAGTSNEKSEGKSSAENLQLQQSEENDVTTAIVAVLSDLCHHGQWIPMDKLHAELVAKYSTVWHQNTVKKYLTSESSSSNEYKGKPWNGLLALLKKYPKHFDITTKTNGRVIMEFVTRVSQLS</sequence>
<evidence type="ECO:0000313" key="6">
    <source>
        <dbReference type="Proteomes" id="UP001497480"/>
    </source>
</evidence>